<dbReference type="PANTHER" id="PTHR33710:SF48">
    <property type="entry name" value="OS02G0307075 PROTEIN"/>
    <property type="match status" value="1"/>
</dbReference>
<accession>A0A2K2CGP4</accession>
<dbReference type="Proteomes" id="UP000008810">
    <property type="component" value="Chromosome 5"/>
</dbReference>
<keyword evidence="4" id="KW-1185">Reference proteome</keyword>
<reference evidence="2 3" key="1">
    <citation type="journal article" date="2010" name="Nature">
        <title>Genome sequencing and analysis of the model grass Brachypodium distachyon.</title>
        <authorList>
            <consortium name="International Brachypodium Initiative"/>
        </authorList>
    </citation>
    <scope>NUCLEOTIDE SEQUENCE [LARGE SCALE GENOMIC DNA]</scope>
    <source>
        <strain evidence="2 3">Bd21</strain>
    </source>
</reference>
<dbReference type="InterPro" id="IPR036691">
    <property type="entry name" value="Endo/exonu/phosph_ase_sf"/>
</dbReference>
<evidence type="ECO:0008006" key="5">
    <source>
        <dbReference type="Google" id="ProtNLM"/>
    </source>
</evidence>
<sequence length="446" mass="48501">MDAELAPPPPPPVAPSSGQPFDGRIAELPGRPPMFATPAPFVSASPLDAKPKDVLFKLYPRFYKLHVSDQNGERGFYRLPMQVAGTRGLLVANLATCSIGFLDWISTVGPHRAPMPSVEVLCRDTGALQLSSEPPPPLEDANQLLLLDDVPPTQATPRRSPRLAAVESPTYTTIFEKATERKKMKMEGAALGTRLREGEIPKDELLELAAEGCGPLLRRDISQLAAVCGVEPADLLKAASFLPPGCWSFLFSPSDGASGGLLTAWNPEDLACSLLARHPYSLSCTFSYKTSDFSFSLTNVYGPCGPDDKQAFLGELLSIGLGINGPWALIGDFNLILRPAERSNLNFNVPEAARFAACLIALQLLEIPLLGRNFTWTNQQSAPILVNLDRAFVNLRWSNLLPNSTLSFLPRWTSNHVPIFLSVSSDIPTPSVFRFDNHLLLSDPFG</sequence>
<proteinExistence type="predicted"/>
<gene>
    <name evidence="2" type="ORF">BRADI_5g11925v3</name>
</gene>
<dbReference type="PANTHER" id="PTHR33710">
    <property type="entry name" value="BNAC02G09200D PROTEIN"/>
    <property type="match status" value="1"/>
</dbReference>
<protein>
    <recommendedName>
        <fullName evidence="5">Endonuclease/exonuclease/phosphatase domain-containing protein</fullName>
    </recommendedName>
</protein>
<reference evidence="3" key="3">
    <citation type="submission" date="2018-08" db="UniProtKB">
        <authorList>
            <consortium name="EnsemblPlants"/>
        </authorList>
    </citation>
    <scope>IDENTIFICATION</scope>
    <source>
        <strain evidence="3">cv. Bd21</strain>
    </source>
</reference>
<dbReference type="Gramene" id="PNT61201">
    <property type="protein sequence ID" value="PNT61201"/>
    <property type="gene ID" value="BRADI_5g11925v3"/>
</dbReference>
<dbReference type="FunCoup" id="A0A2K2CGP4">
    <property type="interactions" value="2"/>
</dbReference>
<dbReference type="SUPFAM" id="SSF56219">
    <property type="entry name" value="DNase I-like"/>
    <property type="match status" value="1"/>
</dbReference>
<dbReference type="EnsemblPlants" id="PNT61201">
    <property type="protein sequence ID" value="PNT61201"/>
    <property type="gene ID" value="BRADI_5g11925v3"/>
</dbReference>
<dbReference type="EMBL" id="CM000884">
    <property type="protein sequence ID" value="PNT61201.1"/>
    <property type="molecule type" value="Genomic_DNA"/>
</dbReference>
<dbReference type="InParanoid" id="A0A2K2CGP4"/>
<dbReference type="AlphaFoldDB" id="A0A2K2CGP4"/>
<feature type="region of interest" description="Disordered" evidence="1">
    <location>
        <begin position="1"/>
        <end position="29"/>
    </location>
</feature>
<reference evidence="2" key="2">
    <citation type="submission" date="2017-06" db="EMBL/GenBank/DDBJ databases">
        <title>WGS assembly of Brachypodium distachyon.</title>
        <authorList>
            <consortium name="The International Brachypodium Initiative"/>
            <person name="Lucas S."/>
            <person name="Harmon-Smith M."/>
            <person name="Lail K."/>
            <person name="Tice H."/>
            <person name="Grimwood J."/>
            <person name="Bruce D."/>
            <person name="Barry K."/>
            <person name="Shu S."/>
            <person name="Lindquist E."/>
            <person name="Wang M."/>
            <person name="Pitluck S."/>
            <person name="Vogel J.P."/>
            <person name="Garvin D.F."/>
            <person name="Mockler T.C."/>
            <person name="Schmutz J."/>
            <person name="Rokhsar D."/>
            <person name="Bevan M.W."/>
        </authorList>
    </citation>
    <scope>NUCLEOTIDE SEQUENCE</scope>
    <source>
        <strain evidence="2">Bd21</strain>
    </source>
</reference>
<feature type="compositionally biased region" description="Pro residues" evidence="1">
    <location>
        <begin position="1"/>
        <end position="14"/>
    </location>
</feature>
<organism evidence="2">
    <name type="scientific">Brachypodium distachyon</name>
    <name type="common">Purple false brome</name>
    <name type="synonym">Trachynia distachya</name>
    <dbReference type="NCBI Taxonomy" id="15368"/>
    <lineage>
        <taxon>Eukaryota</taxon>
        <taxon>Viridiplantae</taxon>
        <taxon>Streptophyta</taxon>
        <taxon>Embryophyta</taxon>
        <taxon>Tracheophyta</taxon>
        <taxon>Spermatophyta</taxon>
        <taxon>Magnoliopsida</taxon>
        <taxon>Liliopsida</taxon>
        <taxon>Poales</taxon>
        <taxon>Poaceae</taxon>
        <taxon>BOP clade</taxon>
        <taxon>Pooideae</taxon>
        <taxon>Stipodae</taxon>
        <taxon>Brachypodieae</taxon>
        <taxon>Brachypodium</taxon>
    </lineage>
</organism>
<dbReference type="Gene3D" id="3.60.10.10">
    <property type="entry name" value="Endonuclease/exonuclease/phosphatase"/>
    <property type="match status" value="1"/>
</dbReference>
<evidence type="ECO:0000256" key="1">
    <source>
        <dbReference type="SAM" id="MobiDB-lite"/>
    </source>
</evidence>
<evidence type="ECO:0000313" key="4">
    <source>
        <dbReference type="Proteomes" id="UP000008810"/>
    </source>
</evidence>
<evidence type="ECO:0000313" key="2">
    <source>
        <dbReference type="EMBL" id="PNT61201.1"/>
    </source>
</evidence>
<evidence type="ECO:0000313" key="3">
    <source>
        <dbReference type="EnsemblPlants" id="PNT61201"/>
    </source>
</evidence>
<dbReference type="OrthoDB" id="851173at2759"/>
<name>A0A2K2CGP4_BRADI</name>